<evidence type="ECO:0008006" key="3">
    <source>
        <dbReference type="Google" id="ProtNLM"/>
    </source>
</evidence>
<dbReference type="Proteomes" id="UP000594261">
    <property type="component" value="Chromosome 8"/>
</dbReference>
<dbReference type="OMA" id="RICINTN"/>
<dbReference type="EnsemblPlants" id="QL08p058022:mrna">
    <property type="protein sequence ID" value="QL08p058022:mrna"/>
    <property type="gene ID" value="QL08p058022"/>
</dbReference>
<dbReference type="AlphaFoldDB" id="A0A7N2MGJ8"/>
<reference evidence="1 2" key="1">
    <citation type="journal article" date="2016" name="G3 (Bethesda)">
        <title>First Draft Assembly and Annotation of the Genome of a California Endemic Oak Quercus lobata Nee (Fagaceae).</title>
        <authorList>
            <person name="Sork V.L."/>
            <person name="Fitz-Gibbon S.T."/>
            <person name="Puiu D."/>
            <person name="Crepeau M."/>
            <person name="Gugger P.F."/>
            <person name="Sherman R."/>
            <person name="Stevens K."/>
            <person name="Langley C.H."/>
            <person name="Pellegrini M."/>
            <person name="Salzberg S.L."/>
        </authorList>
    </citation>
    <scope>NUCLEOTIDE SEQUENCE [LARGE SCALE GENOMIC DNA]</scope>
    <source>
        <strain evidence="1 2">cv. SW786</strain>
    </source>
</reference>
<accession>A0A7N2MGJ8</accession>
<dbReference type="PANTHER" id="PTHR33103">
    <property type="entry name" value="OS01G0153900 PROTEIN"/>
    <property type="match status" value="1"/>
</dbReference>
<name>A0A7N2MGJ8_QUELO</name>
<proteinExistence type="predicted"/>
<evidence type="ECO:0000313" key="1">
    <source>
        <dbReference type="EnsemblPlants" id="QL08p058022:mrna"/>
    </source>
</evidence>
<dbReference type="InParanoid" id="A0A7N2MGJ8"/>
<dbReference type="Pfam" id="PF05056">
    <property type="entry name" value="DUF674"/>
    <property type="match status" value="2"/>
</dbReference>
<reference evidence="1" key="2">
    <citation type="submission" date="2021-01" db="UniProtKB">
        <authorList>
            <consortium name="EnsemblPlants"/>
        </authorList>
    </citation>
    <scope>IDENTIFICATION</scope>
</reference>
<dbReference type="FunCoup" id="A0A7N2MGJ8">
    <property type="interactions" value="109"/>
</dbReference>
<sequence length="202" mass="22060">MAATKVSLKLLIDKKEHQVIFAEAGKEFVDFLITILGLPVGTVIRLLRSQGMVGCLQNLYESIENLSDSYLQPGQNKSTLLMPIVHINGGPLLLPNVESSTSWNLLCMNQKLNFVEPPEANNHDSSSSEGGYVKGVVTYMVKDDLKVRPMSIISGITLLNKLAKEIGALEEKVVHLGMDEGVKLLKASLLSNSVLTDVFLPK</sequence>
<keyword evidence="2" id="KW-1185">Reference proteome</keyword>
<evidence type="ECO:0000313" key="2">
    <source>
        <dbReference type="Proteomes" id="UP000594261"/>
    </source>
</evidence>
<dbReference type="InterPro" id="IPR007750">
    <property type="entry name" value="DUF674"/>
</dbReference>
<dbReference type="PANTHER" id="PTHR33103:SF110">
    <property type="entry name" value="DUF674 FAMILY PROTEIN"/>
    <property type="match status" value="1"/>
</dbReference>
<organism evidence="1 2">
    <name type="scientific">Quercus lobata</name>
    <name type="common">Valley oak</name>
    <dbReference type="NCBI Taxonomy" id="97700"/>
    <lineage>
        <taxon>Eukaryota</taxon>
        <taxon>Viridiplantae</taxon>
        <taxon>Streptophyta</taxon>
        <taxon>Embryophyta</taxon>
        <taxon>Tracheophyta</taxon>
        <taxon>Spermatophyta</taxon>
        <taxon>Magnoliopsida</taxon>
        <taxon>eudicotyledons</taxon>
        <taxon>Gunneridae</taxon>
        <taxon>Pentapetalae</taxon>
        <taxon>rosids</taxon>
        <taxon>fabids</taxon>
        <taxon>Fagales</taxon>
        <taxon>Fagaceae</taxon>
        <taxon>Quercus</taxon>
    </lineage>
</organism>
<dbReference type="Gramene" id="QL08p058022:mrna">
    <property type="protein sequence ID" value="QL08p058022:mrna"/>
    <property type="gene ID" value="QL08p058022"/>
</dbReference>
<dbReference type="EMBL" id="LRBV02000008">
    <property type="status" value="NOT_ANNOTATED_CDS"/>
    <property type="molecule type" value="Genomic_DNA"/>
</dbReference>
<protein>
    <recommendedName>
        <fullName evidence="3">DUF674 domain-containing protein</fullName>
    </recommendedName>
</protein>